<keyword evidence="3" id="KW-1185">Reference proteome</keyword>
<feature type="transmembrane region" description="Helical" evidence="1">
    <location>
        <begin position="7"/>
        <end position="25"/>
    </location>
</feature>
<sequence length="479" mass="56388">MDQSKKAIGFFVSLAFLVLGFLLITTKQIEPFSDFALLEWQIKLALQGTFHLQYSFLLEDPNFQFFPLPDLFFHVHNGLPYSTFPNFYPIFVSPLYLGFGAAGIKLGQFVLFFYTIFIFYQIKKDKIATILLLFGSILSLYIFLIHETILFFFLEVVILYFYNRKWSILSGFLSMCLIWMRPEMVFSIFLIPFCFPKEKNWKLYLLTLFVTGFIFSVLNFMTLGTYVPLRLVKNSEFQFRLDTSLYLFKLWIEQAPIFVFFVFYFIKSIFQKKVIYQNLLLILVTIVMILISPNTGGHNTPRYLFGLIPLYIVLLKNNETVESKISINWGILLLILSIYQSNLLFQKTKELKKISQYQTNTIQEITKIKDKFLVFNNSDFSFVILQKFAALPFTPAEKELLLLRPNYDNKKFIQILTTHQNRSFTFLELPPSPTPLRPNEIELLSQYQIKYRLGNRYQLPNALLPIQATDCYVDIFFHP</sequence>
<dbReference type="Proteomes" id="UP000232145">
    <property type="component" value="Unassembled WGS sequence"/>
</dbReference>
<feature type="transmembrane region" description="Helical" evidence="1">
    <location>
        <begin position="95"/>
        <end position="120"/>
    </location>
</feature>
<feature type="transmembrane region" description="Helical" evidence="1">
    <location>
        <begin position="325"/>
        <end position="345"/>
    </location>
</feature>
<evidence type="ECO:0000313" key="3">
    <source>
        <dbReference type="Proteomes" id="UP000232145"/>
    </source>
</evidence>
<gene>
    <name evidence="2" type="ORF">CH364_14340</name>
</gene>
<keyword evidence="1" id="KW-0472">Membrane</keyword>
<feature type="transmembrane region" description="Helical" evidence="1">
    <location>
        <begin position="246"/>
        <end position="266"/>
    </location>
</feature>
<evidence type="ECO:0000313" key="2">
    <source>
        <dbReference type="EMBL" id="PJZ84021.1"/>
    </source>
</evidence>
<accession>A0A2N0AIE9</accession>
<dbReference type="EMBL" id="NPDX01000004">
    <property type="protein sequence ID" value="PJZ84021.1"/>
    <property type="molecule type" value="Genomic_DNA"/>
</dbReference>
<dbReference type="InterPro" id="IPR059217">
    <property type="entry name" value="LA3751_2-like"/>
</dbReference>
<dbReference type="AlphaFoldDB" id="A0A2N0AIE9"/>
<keyword evidence="1" id="KW-0812">Transmembrane</keyword>
<dbReference type="NCBIfam" id="NF047440">
    <property type="entry name" value="LA3751_2_3_fam"/>
    <property type="match status" value="1"/>
</dbReference>
<evidence type="ECO:0000256" key="1">
    <source>
        <dbReference type="SAM" id="Phobius"/>
    </source>
</evidence>
<dbReference type="OrthoDB" id="321184at2"/>
<reference evidence="2 3" key="1">
    <citation type="submission" date="2017-07" db="EMBL/GenBank/DDBJ databases">
        <title>Leptospira spp. isolated from tropical soils.</title>
        <authorList>
            <person name="Thibeaux R."/>
            <person name="Iraola G."/>
            <person name="Ferres I."/>
            <person name="Bierque E."/>
            <person name="Girault D."/>
            <person name="Soupe-Gilbert M.-E."/>
            <person name="Picardeau M."/>
            <person name="Goarant C."/>
        </authorList>
    </citation>
    <scope>NUCLEOTIDE SEQUENCE [LARGE SCALE GENOMIC DNA]</scope>
    <source>
        <strain evidence="2 3">FH2-B-A1</strain>
    </source>
</reference>
<comment type="caution">
    <text evidence="2">The sequence shown here is derived from an EMBL/GenBank/DDBJ whole genome shotgun (WGS) entry which is preliminary data.</text>
</comment>
<feature type="transmembrane region" description="Helical" evidence="1">
    <location>
        <begin position="168"/>
        <end position="191"/>
    </location>
</feature>
<name>A0A2N0AIE9_9LEPT</name>
<feature type="transmembrane region" description="Helical" evidence="1">
    <location>
        <begin position="132"/>
        <end position="162"/>
    </location>
</feature>
<protein>
    <recommendedName>
        <fullName evidence="4">Glycosyltransferase RgtA/B/C/D-like domain-containing protein</fullName>
    </recommendedName>
</protein>
<dbReference type="RefSeq" id="WP_100744776.1">
    <property type="nucleotide sequence ID" value="NZ_NPDW01000002.1"/>
</dbReference>
<organism evidence="2 3">
    <name type="scientific">Leptospira harrisiae</name>
    <dbReference type="NCBI Taxonomy" id="2023189"/>
    <lineage>
        <taxon>Bacteria</taxon>
        <taxon>Pseudomonadati</taxon>
        <taxon>Spirochaetota</taxon>
        <taxon>Spirochaetia</taxon>
        <taxon>Leptospirales</taxon>
        <taxon>Leptospiraceae</taxon>
        <taxon>Leptospira</taxon>
    </lineage>
</organism>
<proteinExistence type="predicted"/>
<feature type="transmembrane region" description="Helical" evidence="1">
    <location>
        <begin position="278"/>
        <end position="296"/>
    </location>
</feature>
<evidence type="ECO:0008006" key="4">
    <source>
        <dbReference type="Google" id="ProtNLM"/>
    </source>
</evidence>
<feature type="transmembrane region" description="Helical" evidence="1">
    <location>
        <begin position="203"/>
        <end position="226"/>
    </location>
</feature>
<keyword evidence="1" id="KW-1133">Transmembrane helix</keyword>